<keyword evidence="3" id="KW-1185">Reference proteome</keyword>
<evidence type="ECO:0000313" key="2">
    <source>
        <dbReference type="EMBL" id="KAJ8420668.1"/>
    </source>
</evidence>
<sequence length="420" mass="46209">MSKEKLREERSYTVPFWPAGQQKAASLPLTYARQRPPLVQEWHPQSRRPSAEPSLDLHKTNRKSILKDQKAGCGEKEVRLSITRLVPSLLGPFHRFNRLSHEPRDGPRPIFLAYIKHEFVIPQPWVPRRGSEPICPRSNQERRPNLIPSVGKGSHTSTFIKPGLLLKQYHPKSSVSLGALWTVMQGKTETVVEGCPVYCYTLGGWLIHGGIWFGNHEGVLGAPGNSDPSATISVTGGVRPFRLGTEPPGPNDDSGLLVVAPLEDELLEEYPEAKLGEPDREEVLELEEATSASGLDSGGTEQGLPNVPSARSSSECWGWRNTHSWTRGSARLKKGNDIGNLFRLPILILSGDSSHHSTINKGREVGKLRVPTLHLGASLALRDGQEDRPILKSPLGRLKHPGHPFHPAGGIVALLESLRP</sequence>
<proteinExistence type="predicted"/>
<feature type="region of interest" description="Disordered" evidence="1">
    <location>
        <begin position="134"/>
        <end position="154"/>
    </location>
</feature>
<evidence type="ECO:0000313" key="3">
    <source>
        <dbReference type="Proteomes" id="UP001153076"/>
    </source>
</evidence>
<protein>
    <submittedName>
        <fullName evidence="2">Uncharacterized protein</fullName>
    </submittedName>
</protein>
<reference evidence="2" key="1">
    <citation type="submission" date="2022-04" db="EMBL/GenBank/DDBJ databases">
        <title>Carnegiea gigantea Genome sequencing and assembly v2.</title>
        <authorList>
            <person name="Copetti D."/>
            <person name="Sanderson M.J."/>
            <person name="Burquez A."/>
            <person name="Wojciechowski M.F."/>
        </authorList>
    </citation>
    <scope>NUCLEOTIDE SEQUENCE</scope>
    <source>
        <strain evidence="2">SGP5-SGP5p</strain>
        <tissue evidence="2">Aerial part</tissue>
    </source>
</reference>
<name>A0A9Q1GL96_9CARY</name>
<dbReference type="Proteomes" id="UP001153076">
    <property type="component" value="Unassembled WGS sequence"/>
</dbReference>
<comment type="caution">
    <text evidence="2">The sequence shown here is derived from an EMBL/GenBank/DDBJ whole genome shotgun (WGS) entry which is preliminary data.</text>
</comment>
<dbReference type="AlphaFoldDB" id="A0A9Q1GL96"/>
<dbReference type="EMBL" id="JAKOGI010003235">
    <property type="protein sequence ID" value="KAJ8420668.1"/>
    <property type="molecule type" value="Genomic_DNA"/>
</dbReference>
<feature type="region of interest" description="Disordered" evidence="1">
    <location>
        <begin position="290"/>
        <end position="315"/>
    </location>
</feature>
<feature type="region of interest" description="Disordered" evidence="1">
    <location>
        <begin position="231"/>
        <end position="254"/>
    </location>
</feature>
<gene>
    <name evidence="2" type="ORF">Cgig2_025352</name>
</gene>
<evidence type="ECO:0000256" key="1">
    <source>
        <dbReference type="SAM" id="MobiDB-lite"/>
    </source>
</evidence>
<organism evidence="2 3">
    <name type="scientific">Carnegiea gigantea</name>
    <dbReference type="NCBI Taxonomy" id="171969"/>
    <lineage>
        <taxon>Eukaryota</taxon>
        <taxon>Viridiplantae</taxon>
        <taxon>Streptophyta</taxon>
        <taxon>Embryophyta</taxon>
        <taxon>Tracheophyta</taxon>
        <taxon>Spermatophyta</taxon>
        <taxon>Magnoliopsida</taxon>
        <taxon>eudicotyledons</taxon>
        <taxon>Gunneridae</taxon>
        <taxon>Pentapetalae</taxon>
        <taxon>Caryophyllales</taxon>
        <taxon>Cactineae</taxon>
        <taxon>Cactaceae</taxon>
        <taxon>Cactoideae</taxon>
        <taxon>Echinocereeae</taxon>
        <taxon>Carnegiea</taxon>
    </lineage>
</organism>
<accession>A0A9Q1GL96</accession>